<dbReference type="EMBL" id="BA000045">
    <property type="protein sequence ID" value="BAC89648.1"/>
    <property type="molecule type" value="Genomic_DNA"/>
</dbReference>
<evidence type="ECO:0000256" key="1">
    <source>
        <dbReference type="ARBA" id="ARBA00008812"/>
    </source>
</evidence>
<accession>Q7NJX4</accession>
<dbReference type="eggNOG" id="COG2353">
    <property type="taxonomic scope" value="Bacteria"/>
</dbReference>
<evidence type="ECO:0000313" key="4">
    <source>
        <dbReference type="Proteomes" id="UP000000557"/>
    </source>
</evidence>
<dbReference type="SMART" id="SM00867">
    <property type="entry name" value="YceI"/>
    <property type="match status" value="1"/>
</dbReference>
<dbReference type="InParanoid" id="Q7NJX4"/>
<organism evidence="3 4">
    <name type="scientific">Gloeobacter violaceus (strain ATCC 29082 / PCC 7421)</name>
    <dbReference type="NCBI Taxonomy" id="251221"/>
    <lineage>
        <taxon>Bacteria</taxon>
        <taxon>Bacillati</taxon>
        <taxon>Cyanobacteriota</taxon>
        <taxon>Cyanophyceae</taxon>
        <taxon>Gloeobacterales</taxon>
        <taxon>Gloeobacteraceae</taxon>
        <taxon>Gloeobacter</taxon>
    </lineage>
</organism>
<keyword evidence="4" id="KW-1185">Reference proteome</keyword>
<dbReference type="Gene3D" id="2.40.128.110">
    <property type="entry name" value="Lipid/polyisoprenoid-binding, YceI-like"/>
    <property type="match status" value="1"/>
</dbReference>
<dbReference type="OrthoDB" id="117810at2"/>
<dbReference type="InterPro" id="IPR036761">
    <property type="entry name" value="TTHA0802/YceI-like_sf"/>
</dbReference>
<gene>
    <name evidence="3" type="ordered locus">glr1707</name>
</gene>
<dbReference type="PANTHER" id="PTHR34406:SF1">
    <property type="entry name" value="PROTEIN YCEI"/>
    <property type="match status" value="1"/>
</dbReference>
<dbReference type="EnsemblBacteria" id="BAC89648">
    <property type="protein sequence ID" value="BAC89648"/>
    <property type="gene ID" value="BAC89648"/>
</dbReference>
<protein>
    <submittedName>
        <fullName evidence="3">Glr1707 protein</fullName>
    </submittedName>
</protein>
<dbReference type="AlphaFoldDB" id="Q7NJX4"/>
<evidence type="ECO:0000259" key="2">
    <source>
        <dbReference type="SMART" id="SM00867"/>
    </source>
</evidence>
<name>Q7NJX4_GLOVI</name>
<proteinExistence type="inferred from homology"/>
<dbReference type="GO" id="GO:0005615">
    <property type="term" value="C:extracellular space"/>
    <property type="evidence" value="ECO:0000318"/>
    <property type="project" value="GO_Central"/>
</dbReference>
<dbReference type="Proteomes" id="UP000000557">
    <property type="component" value="Chromosome"/>
</dbReference>
<reference evidence="3 4" key="2">
    <citation type="journal article" date="2003" name="DNA Res.">
        <title>Complete genome structure of Gloeobacter violaceus PCC 7421, a cyanobacterium that lacks thylakoids (supplement).</title>
        <authorList>
            <person name="Nakamura Y."/>
            <person name="Kaneko T."/>
            <person name="Sato S."/>
            <person name="Mimuro M."/>
            <person name="Miyashita H."/>
            <person name="Tsuchiya T."/>
            <person name="Sasamoto S."/>
            <person name="Watanabe A."/>
            <person name="Kawashima K."/>
            <person name="Kishida Y."/>
            <person name="Kiyokawa C."/>
            <person name="Kohara M."/>
            <person name="Matsumoto M."/>
            <person name="Matsuno A."/>
            <person name="Nakazaki N."/>
            <person name="Shimpo S."/>
            <person name="Takeuchi C."/>
            <person name="Yamada M."/>
            <person name="Tabata S."/>
        </authorList>
    </citation>
    <scope>NUCLEOTIDE SEQUENCE [LARGE SCALE GENOMIC DNA]</scope>
    <source>
        <strain evidence="4">ATCC 29082 / PCC 7421</strain>
    </source>
</reference>
<dbReference type="STRING" id="251221.gene:10759198"/>
<dbReference type="HOGENOM" id="CLU_104557_0_0_3"/>
<feature type="domain" description="Lipid/polyisoprenoid-binding YceI-like" evidence="2">
    <location>
        <begin position="57"/>
        <end position="223"/>
    </location>
</feature>
<dbReference type="PANTHER" id="PTHR34406">
    <property type="entry name" value="PROTEIN YCEI"/>
    <property type="match status" value="1"/>
</dbReference>
<dbReference type="KEGG" id="gvi:glr1707"/>
<sequence>MSVPLKSGALCETTRNDPPALRPAYCSLNRRNAMRALLLSTSLCFCLASLAQAAPKTLKFDQGTATYTNRDAFASWEGNTSDIGGTLILDDQTGELVKGEIQIGLAAIDSGNGARDARMRGEFLQTEKYPKATFVVTKLEGFPSVAEWKKWGLKQTGKIHGDLTIKEVTRPVVFEAEAVYLGTELKVSGKGQTKMTDFGISPPSLLFVTVDDAIGLKFQAVARPVSTNAGL</sequence>
<dbReference type="InterPro" id="IPR007372">
    <property type="entry name" value="Lipid/polyisoprenoid-bd_YceI"/>
</dbReference>
<dbReference type="SUPFAM" id="SSF101874">
    <property type="entry name" value="YceI-like"/>
    <property type="match status" value="1"/>
</dbReference>
<comment type="similarity">
    <text evidence="1">Belongs to the UPF0312 family.</text>
</comment>
<dbReference type="Pfam" id="PF04264">
    <property type="entry name" value="YceI"/>
    <property type="match status" value="1"/>
</dbReference>
<reference evidence="3 4" key="1">
    <citation type="journal article" date="2003" name="DNA Res.">
        <title>Complete genome structure of Gloeobacter violaceus PCC 7421, a cyanobacterium that lacks thylakoids.</title>
        <authorList>
            <person name="Nakamura Y."/>
            <person name="Kaneko T."/>
            <person name="Sato S."/>
            <person name="Mimuro M."/>
            <person name="Miyashita H."/>
            <person name="Tsuchiya T."/>
            <person name="Sasamoto S."/>
            <person name="Watanabe A."/>
            <person name="Kawashima K."/>
            <person name="Kishida Y."/>
            <person name="Kiyokawa C."/>
            <person name="Kohara M."/>
            <person name="Matsumoto M."/>
            <person name="Matsuno A."/>
            <person name="Nakazaki N."/>
            <person name="Shimpo S."/>
            <person name="Takeuchi C."/>
            <person name="Yamada M."/>
            <person name="Tabata S."/>
        </authorList>
    </citation>
    <scope>NUCLEOTIDE SEQUENCE [LARGE SCALE GENOMIC DNA]</scope>
    <source>
        <strain evidence="4">ATCC 29082 / PCC 7421</strain>
    </source>
</reference>
<evidence type="ECO:0000313" key="3">
    <source>
        <dbReference type="EMBL" id="BAC89648.1"/>
    </source>
</evidence>